<evidence type="ECO:0008006" key="3">
    <source>
        <dbReference type="Google" id="ProtNLM"/>
    </source>
</evidence>
<accession>A0A4Q1S831</accession>
<protein>
    <recommendedName>
        <fullName evidence="3">VWFA domain-containing protein</fullName>
    </recommendedName>
</protein>
<dbReference type="Gene3D" id="3.40.50.410">
    <property type="entry name" value="von Willebrand factor, type A domain"/>
    <property type="match status" value="1"/>
</dbReference>
<organism evidence="1 2">
    <name type="scientific">Silvibacterium dinghuense</name>
    <dbReference type="NCBI Taxonomy" id="1560006"/>
    <lineage>
        <taxon>Bacteria</taxon>
        <taxon>Pseudomonadati</taxon>
        <taxon>Acidobacteriota</taxon>
        <taxon>Terriglobia</taxon>
        <taxon>Terriglobales</taxon>
        <taxon>Acidobacteriaceae</taxon>
        <taxon>Silvibacterium</taxon>
    </lineage>
</organism>
<dbReference type="SUPFAM" id="SSF53300">
    <property type="entry name" value="vWA-like"/>
    <property type="match status" value="1"/>
</dbReference>
<evidence type="ECO:0000313" key="2">
    <source>
        <dbReference type="Proteomes" id="UP000290253"/>
    </source>
</evidence>
<proteinExistence type="predicted"/>
<keyword evidence="2" id="KW-1185">Reference proteome</keyword>
<gene>
    <name evidence="1" type="ORF">ESZ00_19705</name>
</gene>
<dbReference type="AlphaFoldDB" id="A0A4Q1S831"/>
<comment type="caution">
    <text evidence="1">The sequence shown here is derived from an EMBL/GenBank/DDBJ whole genome shotgun (WGS) entry which is preliminary data.</text>
</comment>
<dbReference type="OrthoDB" id="106674at2"/>
<sequence>MAFMRLTPVSRFFLCSIFPAAAFVIVAGLCLPMVGFAQEPFPGEPAQPPSQPLPPPVVPSAPAARMLTDRDYQDPIIRVNTTEVMVPTLVAKKHSGEVIYGLQATDFAIFDNGVRQKVHLEEDMDTQPVSLVICVERGRDASLEFDKFARLGPLLDYFLGSEKSSAALVTFDSKPSLASDFSEDSTGVRRRLLSLPQGDGGAAILDAVGYSLNILARQPDNRRRVILLISETRDHGSRHITIPEVVQRVGETNTLVLSLGFSPVNSHLREWGKGNPHGSLLEPFLMAYNAMKKNAPRALAEMSGGEYAFFNKDKAFEKAVHDEASHAGNRYVLSFHPTDLTPGIHVLEVQLTADYGARVVARNNYWAVTGNPEQGSAAPSSAP</sequence>
<name>A0A4Q1S831_9BACT</name>
<dbReference type="InterPro" id="IPR036465">
    <property type="entry name" value="vWFA_dom_sf"/>
</dbReference>
<dbReference type="EMBL" id="SDMK01000006">
    <property type="protein sequence ID" value="RXS93055.1"/>
    <property type="molecule type" value="Genomic_DNA"/>
</dbReference>
<evidence type="ECO:0000313" key="1">
    <source>
        <dbReference type="EMBL" id="RXS93055.1"/>
    </source>
</evidence>
<reference evidence="1 2" key="1">
    <citation type="journal article" date="2016" name="Int. J. Syst. Evol. Microbiol.">
        <title>Acidipila dinghuensis sp. nov., an acidobacterium isolated from forest soil.</title>
        <authorList>
            <person name="Jiang Y.W."/>
            <person name="Wang J."/>
            <person name="Chen M.H."/>
            <person name="Lv Y.Y."/>
            <person name="Qiu L.H."/>
        </authorList>
    </citation>
    <scope>NUCLEOTIDE SEQUENCE [LARGE SCALE GENOMIC DNA]</scope>
    <source>
        <strain evidence="1 2">DHOF10</strain>
    </source>
</reference>
<dbReference type="Proteomes" id="UP000290253">
    <property type="component" value="Unassembled WGS sequence"/>
</dbReference>